<dbReference type="GO" id="GO:0043546">
    <property type="term" value="F:molybdopterin cofactor binding"/>
    <property type="evidence" value="ECO:0007669"/>
    <property type="project" value="InterPro"/>
</dbReference>
<dbReference type="Gene3D" id="2.40.40.20">
    <property type="match status" value="1"/>
</dbReference>
<dbReference type="GO" id="GO:0018818">
    <property type="term" value="F:acetylene hydratase activity"/>
    <property type="evidence" value="ECO:0007669"/>
    <property type="project" value="InterPro"/>
</dbReference>
<dbReference type="Gene3D" id="2.20.25.90">
    <property type="entry name" value="ADC-like domains"/>
    <property type="match status" value="1"/>
</dbReference>
<dbReference type="CDD" id="cd02781">
    <property type="entry name" value="MopB_CT_Acetylene-hydratase"/>
    <property type="match status" value="1"/>
</dbReference>
<name>A0A445MQZ8_9BACT</name>
<keyword evidence="3" id="KW-0408">Iron</keyword>
<dbReference type="Pfam" id="PF01568">
    <property type="entry name" value="Molydop_binding"/>
    <property type="match status" value="1"/>
</dbReference>
<dbReference type="InterPro" id="IPR006656">
    <property type="entry name" value="Mopterin_OxRdtase"/>
</dbReference>
<comment type="similarity">
    <text evidence="1">Belongs to the prokaryotic molybdopterin-containing oxidoreductase family.</text>
</comment>
<dbReference type="Pfam" id="PF00384">
    <property type="entry name" value="Molybdopterin"/>
    <property type="match status" value="1"/>
</dbReference>
<dbReference type="GO" id="GO:0051536">
    <property type="term" value="F:iron-sulfur cluster binding"/>
    <property type="evidence" value="ECO:0007669"/>
    <property type="project" value="UniProtKB-KW"/>
</dbReference>
<sequence length="699" mass="77589">MIQNSIPDIRACVPDGIYRTACELCPWGCGIEIHIKNGQMEKVRGNRDHPLNEGFLCPKGLALKDFIYSRERITYPMKKENGDWRRISWDEALDICAEKLEIIKVRYGPKSLAVAIGMPVLLGGNITVSFLRRFCDIYGTPNCFSVESICYRCRIIANILTLGKFPAADIAAAETILVWGNNPHESNPPAARNIDKAVKRGAKLIVIDPRKTASAKKADIHLQIRPGTDGALALGMLNIIINEGIYDKDFVSNWTIGFDELARSVAAYDPERVEKITWVPARGIKKAARLFAVNSPSCLVQGTNSLDQHINGLQNSRALAILFAITGNVDREGGMVTTSKLRVNPLRLPEKMEGQPLGVERFPLFYEVWGRAFGEGQAMALADTILTGNPYPVTGLIVSGSNPVLTWPNSYKLTKAIKALEFTAVMDMRMTATAQLCDLFLPAATFLERVELCDYYGTLHAVPFIALRQKIMKAGEAKSDMEFWLELGKRMGHSDLFPWNRVEEVLDYALSTTGVTVEKLKQQPGGITYGEKMIEYYKKKGFSTPSGKIELVSDTLKSLGHDPVPVYHESPESPVTNPAMAEEYPLILTTGARILEFLHSEYRDIPKLRKKCPKAFAEIHTSTARTLSVKDGEEVFLENEIGAMTITARVTEDILPGVVNVSHGWEDSNINLLTNDISIDPVTGYPLLKSLLCRIRKKA</sequence>
<evidence type="ECO:0000256" key="1">
    <source>
        <dbReference type="ARBA" id="ARBA00010312"/>
    </source>
</evidence>
<dbReference type="InterPro" id="IPR009010">
    <property type="entry name" value="Asp_de-COase-like_dom_sf"/>
</dbReference>
<proteinExistence type="inferred from homology"/>
<dbReference type="Pfam" id="PF04879">
    <property type="entry name" value="Molybdop_Fe4S4"/>
    <property type="match status" value="1"/>
</dbReference>
<dbReference type="Gene3D" id="3.40.228.10">
    <property type="entry name" value="Dimethylsulfoxide Reductase, domain 2"/>
    <property type="match status" value="1"/>
</dbReference>
<dbReference type="InterPro" id="IPR050612">
    <property type="entry name" value="Prok_Mopterin_Oxidored"/>
</dbReference>
<dbReference type="SUPFAM" id="SSF50692">
    <property type="entry name" value="ADC-like"/>
    <property type="match status" value="1"/>
</dbReference>
<reference evidence="6" key="1">
    <citation type="submission" date="2018-01" db="EMBL/GenBank/DDBJ databases">
        <authorList>
            <person name="Regsiter A."/>
            <person name="William W."/>
        </authorList>
    </citation>
    <scope>NUCLEOTIDE SEQUENCE</scope>
    <source>
        <strain evidence="6">TRIP AH-1</strain>
    </source>
</reference>
<organism evidence="6">
    <name type="scientific">uncultured Desulfobacterium sp</name>
    <dbReference type="NCBI Taxonomy" id="201089"/>
    <lineage>
        <taxon>Bacteria</taxon>
        <taxon>Pseudomonadati</taxon>
        <taxon>Thermodesulfobacteriota</taxon>
        <taxon>Desulfobacteria</taxon>
        <taxon>Desulfobacterales</taxon>
        <taxon>Desulfobacteriaceae</taxon>
        <taxon>Desulfobacterium</taxon>
        <taxon>environmental samples</taxon>
    </lineage>
</organism>
<dbReference type="SUPFAM" id="SSF53706">
    <property type="entry name" value="Formate dehydrogenase/DMSO reductase, domains 1-3"/>
    <property type="match status" value="1"/>
</dbReference>
<dbReference type="InterPro" id="IPR006657">
    <property type="entry name" value="MoPterin_dinucl-bd_dom"/>
</dbReference>
<keyword evidence="4" id="KW-0411">Iron-sulfur</keyword>
<dbReference type="Gene3D" id="3.40.50.740">
    <property type="match status" value="1"/>
</dbReference>
<keyword evidence="2" id="KW-0479">Metal-binding</keyword>
<evidence type="ECO:0000313" key="6">
    <source>
        <dbReference type="EMBL" id="SPD71829.1"/>
    </source>
</evidence>
<evidence type="ECO:0000259" key="5">
    <source>
        <dbReference type="PROSITE" id="PS51669"/>
    </source>
</evidence>
<dbReference type="SMART" id="SM00926">
    <property type="entry name" value="Molybdop_Fe4S4"/>
    <property type="match status" value="1"/>
</dbReference>
<feature type="domain" description="4Fe-4S Mo/W bis-MGD-type" evidence="5">
    <location>
        <begin position="15"/>
        <end position="71"/>
    </location>
</feature>
<dbReference type="GO" id="GO:0016491">
    <property type="term" value="F:oxidoreductase activity"/>
    <property type="evidence" value="ECO:0007669"/>
    <property type="project" value="InterPro"/>
</dbReference>
<dbReference type="GO" id="GO:0046872">
    <property type="term" value="F:metal ion binding"/>
    <property type="evidence" value="ECO:0007669"/>
    <property type="project" value="UniProtKB-KW"/>
</dbReference>
<evidence type="ECO:0000256" key="3">
    <source>
        <dbReference type="ARBA" id="ARBA00023004"/>
    </source>
</evidence>
<dbReference type="PROSITE" id="PS51669">
    <property type="entry name" value="4FE4S_MOW_BIS_MGD"/>
    <property type="match status" value="1"/>
</dbReference>
<dbReference type="PANTHER" id="PTHR43742:SF6">
    <property type="entry name" value="OXIDOREDUCTASE YYAE-RELATED"/>
    <property type="match status" value="1"/>
</dbReference>
<dbReference type="InterPro" id="IPR006963">
    <property type="entry name" value="Mopterin_OxRdtase_4Fe-4S_dom"/>
</dbReference>
<evidence type="ECO:0000256" key="2">
    <source>
        <dbReference type="ARBA" id="ARBA00022723"/>
    </source>
</evidence>
<protein>
    <submittedName>
        <fullName evidence="6">Molybdopterin oxidoreductase</fullName>
    </submittedName>
</protein>
<dbReference type="PANTHER" id="PTHR43742">
    <property type="entry name" value="TRIMETHYLAMINE-N-OXIDE REDUCTASE"/>
    <property type="match status" value="1"/>
</dbReference>
<evidence type="ECO:0000256" key="4">
    <source>
        <dbReference type="ARBA" id="ARBA00023014"/>
    </source>
</evidence>
<accession>A0A445MQZ8</accession>
<dbReference type="AlphaFoldDB" id="A0A445MQZ8"/>
<dbReference type="EMBL" id="OJIN01000010">
    <property type="protein sequence ID" value="SPD71829.1"/>
    <property type="molecule type" value="Genomic_DNA"/>
</dbReference>
<gene>
    <name evidence="6" type="ORF">PITCH_A1070003</name>
</gene>
<dbReference type="InterPro" id="IPR037949">
    <property type="entry name" value="MopB_CT_Acetylene-hydratase"/>
</dbReference>